<dbReference type="eggNOG" id="COG1848">
    <property type="taxonomic scope" value="Bacteria"/>
</dbReference>
<dbReference type="InterPro" id="IPR059192">
    <property type="entry name" value="PIN_19"/>
</dbReference>
<evidence type="ECO:0000313" key="1">
    <source>
        <dbReference type="EMBL" id="ADI65695.1"/>
    </source>
</evidence>
<dbReference type="STRING" id="551115.Aazo_4361"/>
<sequence length="168" mass="19373">MKDFINDLIRRYSQKGSLIDTNILFLLLVGSVNKERMTKFHRTQQFIPEDYELLLKLMSEVKNLVTTPNILTEINSLANQFGKPERSECFAIFAVFVQNVHILNENYIKTQEAVSADKLIKFGLTHSVILTLAQGNYLVLTGELKLENYLHNVEVDVINFNNILVLNW</sequence>
<dbReference type="AlphaFoldDB" id="D7DWN2"/>
<evidence type="ECO:0000313" key="2">
    <source>
        <dbReference type="Proteomes" id="UP000001511"/>
    </source>
</evidence>
<dbReference type="EMBL" id="CP002059">
    <property type="protein sequence ID" value="ADI65695.1"/>
    <property type="molecule type" value="Genomic_DNA"/>
</dbReference>
<gene>
    <name evidence="1" type="ordered locus">Aazo_4361</name>
</gene>
<dbReference type="Proteomes" id="UP000001511">
    <property type="component" value="Chromosome"/>
</dbReference>
<name>D7DWN2_NOSA0</name>
<dbReference type="CDD" id="cd18702">
    <property type="entry name" value="PIN_VapC_like"/>
    <property type="match status" value="1"/>
</dbReference>
<dbReference type="KEGG" id="naz:Aazo_4361"/>
<organism evidence="1 2">
    <name type="scientific">Nostoc azollae (strain 0708)</name>
    <name type="common">Anabaena azollae (strain 0708)</name>
    <dbReference type="NCBI Taxonomy" id="551115"/>
    <lineage>
        <taxon>Bacteria</taxon>
        <taxon>Bacillati</taxon>
        <taxon>Cyanobacteriota</taxon>
        <taxon>Cyanophyceae</taxon>
        <taxon>Nostocales</taxon>
        <taxon>Nostocaceae</taxon>
        <taxon>Trichormus</taxon>
    </lineage>
</organism>
<proteinExistence type="predicted"/>
<dbReference type="HOGENOM" id="CLU_134923_0_0_3"/>
<keyword evidence="2" id="KW-1185">Reference proteome</keyword>
<evidence type="ECO:0008006" key="3">
    <source>
        <dbReference type="Google" id="ProtNLM"/>
    </source>
</evidence>
<dbReference type="RefSeq" id="WP_013192706.1">
    <property type="nucleotide sequence ID" value="NC_014248.1"/>
</dbReference>
<accession>D7DWN2</accession>
<dbReference type="OrthoDB" id="6945130at2"/>
<reference evidence="1 2" key="1">
    <citation type="journal article" date="2010" name="PLoS ONE">
        <title>Genome erosion in a nitrogen-fixing vertically transmitted endosymbiotic multicellular cyanobacterium.</title>
        <authorList>
            <person name="Ran L."/>
            <person name="Larsson J."/>
            <person name="Vigil-Stenman T."/>
            <person name="Nylander J.A."/>
            <person name="Ininbergs K."/>
            <person name="Zheng W.W."/>
            <person name="Lapidus A."/>
            <person name="Lowry S."/>
            <person name="Haselkorn R."/>
            <person name="Bergman B."/>
        </authorList>
    </citation>
    <scope>NUCLEOTIDE SEQUENCE [LARGE SCALE GENOMIC DNA]</scope>
    <source>
        <strain evidence="1 2">0708</strain>
    </source>
</reference>
<protein>
    <recommendedName>
        <fullName evidence="3">PIN domain-containing protein</fullName>
    </recommendedName>
</protein>